<dbReference type="Pfam" id="PF08878">
    <property type="entry name" value="HamA"/>
    <property type="match status" value="1"/>
</dbReference>
<accession>A0A223KNK4</accession>
<sequence>MLLRPLVRKTFLNHFYHEIQDQKLDETHSRINLHILKIANNKFDINPLFRELSNSMITFCLSKKEYQQYVDQQRFGELNIAAQEKFRDYQSNEGEFGELLLYCFLETHLEAPKLLTKMNLKTSHNDYVKGADGIHLLQVDNNEFQIVFGESKMYQTLRGGINKAFESINSFLNHSKNNVEYELQLINSHLAQEIVDDQTYDQLKKIIFPSAKEDVIQTNHAFGIFVGFNLKITNEMKKLSNTEYQKQIRQLVSEQVKKEFKHIDGLVDKYDLYGYSFYIYCIPFVKIEDVRKAAIKRLKGEVS</sequence>
<dbReference type="InterPro" id="IPR014976">
    <property type="entry name" value="AbpA_HamA_C"/>
</dbReference>
<protein>
    <recommendedName>
        <fullName evidence="1">Anti-bacteriophage protein A/HamA C-terminal domain-containing protein</fullName>
    </recommendedName>
</protein>
<keyword evidence="3" id="KW-1185">Reference proteome</keyword>
<evidence type="ECO:0000313" key="3">
    <source>
        <dbReference type="Proteomes" id="UP000215224"/>
    </source>
</evidence>
<feature type="domain" description="Anti-bacteriophage protein A/HamA C-terminal" evidence="1">
    <location>
        <begin position="11"/>
        <end position="298"/>
    </location>
</feature>
<organism evidence="2 3">
    <name type="scientific">Sutcliffiella cohnii</name>
    <dbReference type="NCBI Taxonomy" id="33932"/>
    <lineage>
        <taxon>Bacteria</taxon>
        <taxon>Bacillati</taxon>
        <taxon>Bacillota</taxon>
        <taxon>Bacilli</taxon>
        <taxon>Bacillales</taxon>
        <taxon>Bacillaceae</taxon>
        <taxon>Sutcliffiella</taxon>
    </lineage>
</organism>
<evidence type="ECO:0000313" key="2">
    <source>
        <dbReference type="EMBL" id="AST91062.1"/>
    </source>
</evidence>
<dbReference type="Proteomes" id="UP000215224">
    <property type="component" value="Chromosome"/>
</dbReference>
<dbReference type="AlphaFoldDB" id="A0A223KNK4"/>
<proteinExistence type="predicted"/>
<reference evidence="2 3" key="1">
    <citation type="submission" date="2016-12" db="EMBL/GenBank/DDBJ databases">
        <title>The whole genome sequencing and assembly of Bacillus cohnii DSM 6307T strain.</title>
        <authorList>
            <person name="Lee Y.-J."/>
            <person name="Yi H."/>
            <person name="Bahn Y.-S."/>
            <person name="Kim J.F."/>
            <person name="Lee D.-W."/>
        </authorList>
    </citation>
    <scope>NUCLEOTIDE SEQUENCE [LARGE SCALE GENOMIC DNA]</scope>
    <source>
        <strain evidence="2 3">DSM 6307</strain>
    </source>
</reference>
<name>A0A223KNK4_9BACI</name>
<evidence type="ECO:0000259" key="1">
    <source>
        <dbReference type="Pfam" id="PF08878"/>
    </source>
</evidence>
<gene>
    <name evidence="2" type="ORF">BC6307_07105</name>
</gene>
<dbReference type="EMBL" id="CP018866">
    <property type="protein sequence ID" value="AST91062.1"/>
    <property type="molecule type" value="Genomic_DNA"/>
</dbReference>
<dbReference type="KEGG" id="bcoh:BC6307_07105"/>
<dbReference type="STRING" id="1314751.GCA_001591425_00348"/>